<accession>A0A5C6CRQ8</accession>
<sequence length="108" mass="12785">MVAPRKIRRVFCTVVRVPDADESIMVSNNRIQHRPSDRLPWSDPTIARLVANLQDEVRGERRIAKIERHTSNWQIENSAVAELEPTNPDLDQDFDWRDEPRWNWPDRS</sequence>
<comment type="caution">
    <text evidence="2">The sequence shown here is derived from an EMBL/GenBank/DDBJ whole genome shotgun (WGS) entry which is preliminary data.</text>
</comment>
<dbReference type="Proteomes" id="UP000318437">
    <property type="component" value="Unassembled WGS sequence"/>
</dbReference>
<gene>
    <name evidence="2" type="ORF">Pla144_26940</name>
</gene>
<evidence type="ECO:0000256" key="1">
    <source>
        <dbReference type="SAM" id="MobiDB-lite"/>
    </source>
</evidence>
<dbReference type="EMBL" id="SJPS01000004">
    <property type="protein sequence ID" value="TWU25489.1"/>
    <property type="molecule type" value="Genomic_DNA"/>
</dbReference>
<organism evidence="2 3">
    <name type="scientific">Bythopirellula polymerisocia</name>
    <dbReference type="NCBI Taxonomy" id="2528003"/>
    <lineage>
        <taxon>Bacteria</taxon>
        <taxon>Pseudomonadati</taxon>
        <taxon>Planctomycetota</taxon>
        <taxon>Planctomycetia</taxon>
        <taxon>Pirellulales</taxon>
        <taxon>Lacipirellulaceae</taxon>
        <taxon>Bythopirellula</taxon>
    </lineage>
</organism>
<keyword evidence="3" id="KW-1185">Reference proteome</keyword>
<reference evidence="2 3" key="1">
    <citation type="submission" date="2019-02" db="EMBL/GenBank/DDBJ databases">
        <title>Deep-cultivation of Planctomycetes and their phenomic and genomic characterization uncovers novel biology.</title>
        <authorList>
            <person name="Wiegand S."/>
            <person name="Jogler M."/>
            <person name="Boedeker C."/>
            <person name="Pinto D."/>
            <person name="Vollmers J."/>
            <person name="Rivas-Marin E."/>
            <person name="Kohn T."/>
            <person name="Peeters S.H."/>
            <person name="Heuer A."/>
            <person name="Rast P."/>
            <person name="Oberbeckmann S."/>
            <person name="Bunk B."/>
            <person name="Jeske O."/>
            <person name="Meyerdierks A."/>
            <person name="Storesund J.E."/>
            <person name="Kallscheuer N."/>
            <person name="Luecker S."/>
            <person name="Lage O.M."/>
            <person name="Pohl T."/>
            <person name="Merkel B.J."/>
            <person name="Hornburger P."/>
            <person name="Mueller R.-W."/>
            <person name="Bruemmer F."/>
            <person name="Labrenz M."/>
            <person name="Spormann A.M."/>
            <person name="Op Den Camp H."/>
            <person name="Overmann J."/>
            <person name="Amann R."/>
            <person name="Jetten M.S.M."/>
            <person name="Mascher T."/>
            <person name="Medema M.H."/>
            <person name="Devos D.P."/>
            <person name="Kaster A.-K."/>
            <person name="Ovreas L."/>
            <person name="Rohde M."/>
            <person name="Galperin M.Y."/>
            <person name="Jogler C."/>
        </authorList>
    </citation>
    <scope>NUCLEOTIDE SEQUENCE [LARGE SCALE GENOMIC DNA]</scope>
    <source>
        <strain evidence="2 3">Pla144</strain>
    </source>
</reference>
<protein>
    <submittedName>
        <fullName evidence="2">Uncharacterized protein</fullName>
    </submittedName>
</protein>
<feature type="region of interest" description="Disordered" evidence="1">
    <location>
        <begin position="77"/>
        <end position="97"/>
    </location>
</feature>
<dbReference type="OrthoDB" id="281424at2"/>
<dbReference type="RefSeq" id="WP_146451097.1">
    <property type="nucleotide sequence ID" value="NZ_SJPS01000004.1"/>
</dbReference>
<evidence type="ECO:0000313" key="2">
    <source>
        <dbReference type="EMBL" id="TWU25489.1"/>
    </source>
</evidence>
<proteinExistence type="predicted"/>
<evidence type="ECO:0000313" key="3">
    <source>
        <dbReference type="Proteomes" id="UP000318437"/>
    </source>
</evidence>
<name>A0A5C6CRQ8_9BACT</name>
<dbReference type="AlphaFoldDB" id="A0A5C6CRQ8"/>